<dbReference type="SUPFAM" id="SSF55486">
    <property type="entry name" value="Metalloproteases ('zincins'), catalytic domain"/>
    <property type="match status" value="1"/>
</dbReference>
<dbReference type="InterPro" id="IPR003644">
    <property type="entry name" value="Calx_beta"/>
</dbReference>
<dbReference type="EMBL" id="BMFQ01000001">
    <property type="protein sequence ID" value="GGG41285.1"/>
    <property type="molecule type" value="Genomic_DNA"/>
</dbReference>
<dbReference type="PANTHER" id="PTHR47466">
    <property type="match status" value="1"/>
</dbReference>
<keyword evidence="5" id="KW-0677">Repeat</keyword>
<keyword evidence="6" id="KW-0378">Hydrolase</keyword>
<dbReference type="Gene3D" id="2.60.120.200">
    <property type="match status" value="1"/>
</dbReference>
<feature type="domain" description="Peptidase M43 pregnancy-associated plasma-A" evidence="13">
    <location>
        <begin position="295"/>
        <end position="390"/>
    </location>
</feature>
<evidence type="ECO:0000256" key="10">
    <source>
        <dbReference type="ARBA" id="ARBA00023157"/>
    </source>
</evidence>
<evidence type="ECO:0000259" key="14">
    <source>
        <dbReference type="Pfam" id="PF07675"/>
    </source>
</evidence>
<evidence type="ECO:0000256" key="9">
    <source>
        <dbReference type="ARBA" id="ARBA00023049"/>
    </source>
</evidence>
<keyword evidence="17" id="KW-1185">Reference proteome</keyword>
<dbReference type="InterPro" id="IPR038081">
    <property type="entry name" value="CalX-like_sf"/>
</dbReference>
<evidence type="ECO:0000256" key="4">
    <source>
        <dbReference type="ARBA" id="ARBA00022729"/>
    </source>
</evidence>
<evidence type="ECO:0000256" key="6">
    <source>
        <dbReference type="ARBA" id="ARBA00022801"/>
    </source>
</evidence>
<dbReference type="Pfam" id="PF05572">
    <property type="entry name" value="Peptidase_M43"/>
    <property type="match status" value="1"/>
</dbReference>
<feature type="domain" description="Calx-beta" evidence="12">
    <location>
        <begin position="442"/>
        <end position="525"/>
    </location>
</feature>
<dbReference type="Pfam" id="PF07675">
    <property type="entry name" value="Cleaved_Adhesin"/>
    <property type="match status" value="1"/>
</dbReference>
<dbReference type="GO" id="GO:0046872">
    <property type="term" value="F:metal ion binding"/>
    <property type="evidence" value="ECO:0007669"/>
    <property type="project" value="UniProtKB-KW"/>
</dbReference>
<proteinExistence type="inferred from homology"/>
<dbReference type="RefSeq" id="WP_188462640.1">
    <property type="nucleotide sequence ID" value="NZ_BMFQ01000001.1"/>
</dbReference>
<evidence type="ECO:0000256" key="1">
    <source>
        <dbReference type="ARBA" id="ARBA00008721"/>
    </source>
</evidence>
<feature type="chain" id="PRO_5037180861" evidence="11">
    <location>
        <begin position="25"/>
        <end position="954"/>
    </location>
</feature>
<dbReference type="SUPFAM" id="SSF141072">
    <property type="entry name" value="CalX-like"/>
    <property type="match status" value="1"/>
</dbReference>
<keyword evidence="3" id="KW-0479">Metal-binding</keyword>
<dbReference type="AlphaFoldDB" id="A0A917LLJ1"/>
<dbReference type="Gene3D" id="2.60.40.2030">
    <property type="match status" value="1"/>
</dbReference>
<dbReference type="Gene3D" id="3.40.390.10">
    <property type="entry name" value="Collagenase (Catalytic Domain)"/>
    <property type="match status" value="1"/>
</dbReference>
<keyword evidence="9" id="KW-0482">Metalloprotease</keyword>
<dbReference type="Pfam" id="PF03160">
    <property type="entry name" value="Calx-beta"/>
    <property type="match status" value="1"/>
</dbReference>
<feature type="domain" description="Cleaved adhesin" evidence="14">
    <location>
        <begin position="542"/>
        <end position="701"/>
    </location>
</feature>
<sequence>MKKNYFKALLCLGIAFISSNGIQAQQPNKKGINTTAKTLSLASSQRADFQVTPETQKGMEETGYARCLTVENEEILLANDPTRLTAEQFEQWIAPKILKMRADKAAGRSTQVVYNIPVVVHVIHDGKAINTNGSYSENISDAQAISQIAVLNEDYRRMAGTNGGENTTGVAVDVEINFCLAQQDPDGNFTSGIVRHNISPYSNNQTPSVTDDWEIRTDVQQMKAATQWDPTKYMNMWSIKPGGNSLNDPIDPGLSGLLGYAQFPSGSGLGGLSGGAAATDGVVAGYDAFGTIEANDGSFVINGSYNLGRTMTHEVGHWLGLRHIWGDTSSCGGNGDYCDDTPDSNTANYNCVAVTHCSSADQYQNYMDYSYDYCMDTFTADQKARMVTVMENSPRRMELNASVGCQTAAPFIGFGSVNSNMYEATGCDFTDYNFAINITEAPTGTATITFNVDGGSATNMFDYELVNSSVTFANGATASQDLTLRVYNDGFVEGDETINISMALSGSSDAQLNPGANAISITLIDDNVAVGTSSNVVYFSDDFNDQDISDWTLIDADGDSSNWGDIFQVTNAGGTAVSPVSMISRSWTVNPLFPDNWAITPAVNLGDATGTVTLSWKVQAAAAAWDLEKYSVYAATTNTQAALLASPISFTETYNDPTDTGSSYNRTLDLSSFAGESTVYIAFRHWDCSDQDWLSIDDVEVSSVMSVTIQTAVNTGTSAQMSLNGMGTAYAYDSANGNIMASVQNNDTFDYGCTDISVMRAGTGAQLFENPQPAEYVMDKAFRITTDNANVSGDVSGTFYFTEAEIAGWEAATGKVRADLYIIREVAGTVVEISGAIVGAFGANVTLQANFNGVNGDFYFGPLNASLSITENEFESFSLYPNPATSEITIQLSSNNNVNLTLYDVRGRIIFTQAYTNNASVFTKTINLEAVTSGMYLLEIQSGSKKMTKKIVKQ</sequence>
<gene>
    <name evidence="16" type="primary">fpp2</name>
    <name evidence="16" type="ORF">GCM10010976_11120</name>
</gene>
<evidence type="ECO:0000256" key="7">
    <source>
        <dbReference type="ARBA" id="ARBA00022833"/>
    </source>
</evidence>
<dbReference type="InterPro" id="IPR024079">
    <property type="entry name" value="MetalloPept_cat_dom_sf"/>
</dbReference>
<dbReference type="CDD" id="cd04275">
    <property type="entry name" value="ZnMc_pappalysin_like"/>
    <property type="match status" value="1"/>
</dbReference>
<evidence type="ECO:0000256" key="5">
    <source>
        <dbReference type="ARBA" id="ARBA00022737"/>
    </source>
</evidence>
<dbReference type="InterPro" id="IPR011628">
    <property type="entry name" value="Cleaved_adhesin"/>
</dbReference>
<evidence type="ECO:0000313" key="16">
    <source>
        <dbReference type="EMBL" id="GGG41285.1"/>
    </source>
</evidence>
<keyword evidence="2" id="KW-0645">Protease</keyword>
<evidence type="ECO:0000256" key="11">
    <source>
        <dbReference type="SAM" id="SignalP"/>
    </source>
</evidence>
<dbReference type="GO" id="GO:0016020">
    <property type="term" value="C:membrane"/>
    <property type="evidence" value="ECO:0007669"/>
    <property type="project" value="InterPro"/>
</dbReference>
<dbReference type="NCBIfam" id="TIGR04183">
    <property type="entry name" value="Por_Secre_tail"/>
    <property type="match status" value="1"/>
</dbReference>
<keyword evidence="8" id="KW-0106">Calcium</keyword>
<evidence type="ECO:0000256" key="8">
    <source>
        <dbReference type="ARBA" id="ARBA00022837"/>
    </source>
</evidence>
<dbReference type="PANTHER" id="PTHR47466:SF1">
    <property type="entry name" value="METALLOPROTEASE MEP1 (AFU_ORTHOLOGUE AFUA_1G07730)-RELATED"/>
    <property type="match status" value="1"/>
</dbReference>
<dbReference type="GO" id="GO:0006508">
    <property type="term" value="P:proteolysis"/>
    <property type="evidence" value="ECO:0007669"/>
    <property type="project" value="UniProtKB-KW"/>
</dbReference>
<accession>A0A917LLJ1</accession>
<evidence type="ECO:0000256" key="2">
    <source>
        <dbReference type="ARBA" id="ARBA00022670"/>
    </source>
</evidence>
<comment type="caution">
    <text evidence="16">The sequence shown here is derived from an EMBL/GenBank/DDBJ whole genome shotgun (WGS) entry which is preliminary data.</text>
</comment>
<evidence type="ECO:0000259" key="12">
    <source>
        <dbReference type="Pfam" id="PF03160"/>
    </source>
</evidence>
<dbReference type="Pfam" id="PF18962">
    <property type="entry name" value="Por_Secre_tail"/>
    <property type="match status" value="1"/>
</dbReference>
<dbReference type="Proteomes" id="UP000625976">
    <property type="component" value="Unassembled WGS sequence"/>
</dbReference>
<keyword evidence="4 11" id="KW-0732">Signal</keyword>
<feature type="domain" description="Secretion system C-terminal sorting" evidence="15">
    <location>
        <begin position="879"/>
        <end position="952"/>
    </location>
</feature>
<evidence type="ECO:0000259" key="13">
    <source>
        <dbReference type="Pfam" id="PF05572"/>
    </source>
</evidence>
<evidence type="ECO:0000313" key="17">
    <source>
        <dbReference type="Proteomes" id="UP000625976"/>
    </source>
</evidence>
<evidence type="ECO:0000256" key="3">
    <source>
        <dbReference type="ARBA" id="ARBA00022723"/>
    </source>
</evidence>
<dbReference type="GO" id="GO:0007154">
    <property type="term" value="P:cell communication"/>
    <property type="evidence" value="ECO:0007669"/>
    <property type="project" value="InterPro"/>
</dbReference>
<feature type="signal peptide" evidence="11">
    <location>
        <begin position="1"/>
        <end position="24"/>
    </location>
</feature>
<name>A0A917LLJ1_9FLAO</name>
<evidence type="ECO:0000259" key="15">
    <source>
        <dbReference type="Pfam" id="PF18962"/>
    </source>
</evidence>
<keyword evidence="10" id="KW-1015">Disulfide bond</keyword>
<protein>
    <submittedName>
        <fullName evidence="16">Peptidase</fullName>
    </submittedName>
</protein>
<comment type="similarity">
    <text evidence="1">Belongs to the peptidase M43B family.</text>
</comment>
<dbReference type="InterPro" id="IPR008754">
    <property type="entry name" value="Peptidase_M43"/>
</dbReference>
<reference evidence="16" key="2">
    <citation type="submission" date="2020-09" db="EMBL/GenBank/DDBJ databases">
        <authorList>
            <person name="Sun Q."/>
            <person name="Zhou Y."/>
        </authorList>
    </citation>
    <scope>NUCLEOTIDE SEQUENCE</scope>
    <source>
        <strain evidence="16">CGMCC 1.12751</strain>
    </source>
</reference>
<organism evidence="16 17">
    <name type="scientific">Bizionia arctica</name>
    <dbReference type="NCBI Taxonomy" id="1495645"/>
    <lineage>
        <taxon>Bacteria</taxon>
        <taxon>Pseudomonadati</taxon>
        <taxon>Bacteroidota</taxon>
        <taxon>Flavobacteriia</taxon>
        <taxon>Flavobacteriales</taxon>
        <taxon>Flavobacteriaceae</taxon>
        <taxon>Bizionia</taxon>
    </lineage>
</organism>
<keyword evidence="7" id="KW-0862">Zinc</keyword>
<dbReference type="GO" id="GO:0008237">
    <property type="term" value="F:metallopeptidase activity"/>
    <property type="evidence" value="ECO:0007669"/>
    <property type="project" value="UniProtKB-KW"/>
</dbReference>
<reference evidence="16" key="1">
    <citation type="journal article" date="2014" name="Int. J. Syst. Evol. Microbiol.">
        <title>Complete genome sequence of Corynebacterium casei LMG S-19264T (=DSM 44701T), isolated from a smear-ripened cheese.</title>
        <authorList>
            <consortium name="US DOE Joint Genome Institute (JGI-PGF)"/>
            <person name="Walter F."/>
            <person name="Albersmeier A."/>
            <person name="Kalinowski J."/>
            <person name="Ruckert C."/>
        </authorList>
    </citation>
    <scope>NUCLEOTIDE SEQUENCE</scope>
    <source>
        <strain evidence="16">CGMCC 1.12751</strain>
    </source>
</reference>
<dbReference type="InterPro" id="IPR026444">
    <property type="entry name" value="Secre_tail"/>
</dbReference>